<dbReference type="Pfam" id="PF19545">
    <property type="entry name" value="DUF6069"/>
    <property type="match status" value="1"/>
</dbReference>
<sequence>MSSHSSFDESERPRVDAKTLWVGGLATALVAALVGVVAVLVVRGVFGYPVIAPTNTRGAIDYIGAAWLASFGVVGALLATALAHALLMLAPRPMAFFGWIVALVTVVFVVWPFTVAESIAVQLVNAAVYLVLGIAIGSLVSGMSGRALRPAHARRDSYGSQPTRYYDE</sequence>
<dbReference type="EMBL" id="PVNH01000010">
    <property type="protein sequence ID" value="PRX44964.1"/>
    <property type="molecule type" value="Genomic_DNA"/>
</dbReference>
<keyword evidence="1" id="KW-0812">Transmembrane</keyword>
<gene>
    <name evidence="2" type="ORF">B0I33_11063</name>
</gene>
<proteinExistence type="predicted"/>
<evidence type="ECO:0000256" key="1">
    <source>
        <dbReference type="SAM" id="Phobius"/>
    </source>
</evidence>
<name>A0A2T0LP25_9PSEU</name>
<comment type="caution">
    <text evidence="2">The sequence shown here is derived from an EMBL/GenBank/DDBJ whole genome shotgun (WGS) entry which is preliminary data.</text>
</comment>
<organism evidence="2 3">
    <name type="scientific">Prauserella shujinwangii</name>
    <dbReference type="NCBI Taxonomy" id="1453103"/>
    <lineage>
        <taxon>Bacteria</taxon>
        <taxon>Bacillati</taxon>
        <taxon>Actinomycetota</taxon>
        <taxon>Actinomycetes</taxon>
        <taxon>Pseudonocardiales</taxon>
        <taxon>Pseudonocardiaceae</taxon>
        <taxon>Prauserella</taxon>
    </lineage>
</organism>
<dbReference type="AlphaFoldDB" id="A0A2T0LP25"/>
<protein>
    <submittedName>
        <fullName evidence="2">Uncharacterized protein</fullName>
    </submittedName>
</protein>
<evidence type="ECO:0000313" key="3">
    <source>
        <dbReference type="Proteomes" id="UP000238362"/>
    </source>
</evidence>
<feature type="transmembrane region" description="Helical" evidence="1">
    <location>
        <begin position="62"/>
        <end position="87"/>
    </location>
</feature>
<reference evidence="2 3" key="1">
    <citation type="submission" date="2018-03" db="EMBL/GenBank/DDBJ databases">
        <title>Genomic Encyclopedia of Type Strains, Phase III (KMG-III): the genomes of soil and plant-associated and newly described type strains.</title>
        <authorList>
            <person name="Whitman W."/>
        </authorList>
    </citation>
    <scope>NUCLEOTIDE SEQUENCE [LARGE SCALE GENOMIC DNA]</scope>
    <source>
        <strain evidence="2 3">CGMCC 4.7125</strain>
    </source>
</reference>
<dbReference type="InterPro" id="IPR045713">
    <property type="entry name" value="DUF6069"/>
</dbReference>
<feature type="transmembrane region" description="Helical" evidence="1">
    <location>
        <begin position="119"/>
        <end position="140"/>
    </location>
</feature>
<dbReference type="OrthoDB" id="4868427at2"/>
<keyword evidence="1" id="KW-1133">Transmembrane helix</keyword>
<accession>A0A2T0LP25</accession>
<keyword evidence="1" id="KW-0472">Membrane</keyword>
<feature type="transmembrane region" description="Helical" evidence="1">
    <location>
        <begin position="20"/>
        <end position="42"/>
    </location>
</feature>
<dbReference type="Proteomes" id="UP000238362">
    <property type="component" value="Unassembled WGS sequence"/>
</dbReference>
<evidence type="ECO:0000313" key="2">
    <source>
        <dbReference type="EMBL" id="PRX44964.1"/>
    </source>
</evidence>
<dbReference type="RefSeq" id="WP_106180920.1">
    <property type="nucleotide sequence ID" value="NZ_PVNH01000010.1"/>
</dbReference>
<keyword evidence="3" id="KW-1185">Reference proteome</keyword>
<feature type="transmembrane region" description="Helical" evidence="1">
    <location>
        <begin position="94"/>
        <end position="113"/>
    </location>
</feature>